<dbReference type="SUPFAM" id="SSF52540">
    <property type="entry name" value="P-loop containing nucleoside triphosphate hydrolases"/>
    <property type="match status" value="2"/>
</dbReference>
<dbReference type="InterPro" id="IPR027417">
    <property type="entry name" value="P-loop_NTPase"/>
</dbReference>
<dbReference type="EMBL" id="MZGV01000087">
    <property type="protein sequence ID" value="OPJ57365.1"/>
    <property type="molecule type" value="Genomic_DNA"/>
</dbReference>
<dbReference type="Gene3D" id="3.40.50.300">
    <property type="entry name" value="P-loop containing nucleotide triphosphate hydrolases"/>
    <property type="match status" value="2"/>
</dbReference>
<dbReference type="InterPro" id="IPR051309">
    <property type="entry name" value="ABCF_ATPase"/>
</dbReference>
<keyword evidence="6" id="KW-0547">Nucleotide-binding</keyword>
<evidence type="ECO:0000256" key="3">
    <source>
        <dbReference type="ARBA" id="ARBA00022555"/>
    </source>
</evidence>
<dbReference type="GO" id="GO:0006417">
    <property type="term" value="P:regulation of translation"/>
    <property type="evidence" value="ECO:0007669"/>
    <property type="project" value="UniProtKB-KW"/>
</dbReference>
<dbReference type="InterPro" id="IPR032524">
    <property type="entry name" value="ABC_tran_C"/>
</dbReference>
<evidence type="ECO:0000313" key="14">
    <source>
        <dbReference type="EMBL" id="OPJ57365.1"/>
    </source>
</evidence>
<organism evidence="14 15">
    <name type="scientific">Clostridium oryzae</name>
    <dbReference type="NCBI Taxonomy" id="1450648"/>
    <lineage>
        <taxon>Bacteria</taxon>
        <taxon>Bacillati</taxon>
        <taxon>Bacillota</taxon>
        <taxon>Clostridia</taxon>
        <taxon>Eubacteriales</taxon>
        <taxon>Clostridiaceae</taxon>
        <taxon>Clostridium</taxon>
    </lineage>
</organism>
<dbReference type="GO" id="GO:0005524">
    <property type="term" value="F:ATP binding"/>
    <property type="evidence" value="ECO:0007669"/>
    <property type="project" value="UniProtKB-KW"/>
</dbReference>
<dbReference type="Pfam" id="PF16326">
    <property type="entry name" value="ABC_tran_CTD"/>
    <property type="match status" value="1"/>
</dbReference>
<dbReference type="PANTHER" id="PTHR42855:SF1">
    <property type="entry name" value="ABC TRANSPORTER DOMAIN-CONTAINING PROTEIN"/>
    <property type="match status" value="1"/>
</dbReference>
<keyword evidence="5" id="KW-0677">Repeat</keyword>
<comment type="caution">
    <text evidence="14">The sequence shown here is derived from an EMBL/GenBank/DDBJ whole genome shotgun (WGS) entry which is preliminary data.</text>
</comment>
<proteinExistence type="inferred from homology"/>
<feature type="coiled-coil region" evidence="12">
    <location>
        <begin position="565"/>
        <end position="616"/>
    </location>
</feature>
<dbReference type="PROSITE" id="PS50893">
    <property type="entry name" value="ABC_TRANSPORTER_2"/>
    <property type="match status" value="2"/>
</dbReference>
<dbReference type="PROSITE" id="PS00211">
    <property type="entry name" value="ABC_TRANSPORTER_1"/>
    <property type="match status" value="1"/>
</dbReference>
<evidence type="ECO:0000256" key="8">
    <source>
        <dbReference type="ARBA" id="ARBA00022840"/>
    </source>
</evidence>
<dbReference type="InterPro" id="IPR017871">
    <property type="entry name" value="ABC_transporter-like_CS"/>
</dbReference>
<dbReference type="Gene3D" id="1.10.287.380">
    <property type="entry name" value="Valyl-tRNA synthetase, C-terminal domain"/>
    <property type="match status" value="1"/>
</dbReference>
<dbReference type="PANTHER" id="PTHR42855">
    <property type="entry name" value="ABC TRANSPORTER ATP-BINDING SUBUNIT"/>
    <property type="match status" value="1"/>
</dbReference>
<evidence type="ECO:0000256" key="10">
    <source>
        <dbReference type="ARBA" id="ARBA00022884"/>
    </source>
</evidence>
<keyword evidence="8 14" id="KW-0067">ATP-binding</keyword>
<keyword evidence="7" id="KW-0378">Hydrolase</keyword>
<dbReference type="AlphaFoldDB" id="A0A1V4ICK6"/>
<keyword evidence="9" id="KW-0810">Translation regulation</keyword>
<evidence type="ECO:0000256" key="2">
    <source>
        <dbReference type="ARBA" id="ARBA00022490"/>
    </source>
</evidence>
<dbReference type="SMART" id="SM00382">
    <property type="entry name" value="AAA"/>
    <property type="match status" value="2"/>
</dbReference>
<accession>A0A1V4ICK6</accession>
<name>A0A1V4ICK6_9CLOT</name>
<feature type="domain" description="ABC transporter" evidence="13">
    <location>
        <begin position="312"/>
        <end position="530"/>
    </location>
</feature>
<comment type="similarity">
    <text evidence="1">Belongs to the ABC transporter superfamily. ABCF family. Translational throttle EttA subfamily.</text>
</comment>
<evidence type="ECO:0000313" key="15">
    <source>
        <dbReference type="Proteomes" id="UP000190080"/>
    </source>
</evidence>
<dbReference type="RefSeq" id="WP_079428095.1">
    <property type="nucleotide sequence ID" value="NZ_MZGV01000087.1"/>
</dbReference>
<keyword evidence="2" id="KW-0963">Cytoplasm</keyword>
<evidence type="ECO:0000256" key="9">
    <source>
        <dbReference type="ARBA" id="ARBA00022845"/>
    </source>
</evidence>
<evidence type="ECO:0000256" key="12">
    <source>
        <dbReference type="SAM" id="Coils"/>
    </source>
</evidence>
<feature type="domain" description="ABC transporter" evidence="13">
    <location>
        <begin position="4"/>
        <end position="248"/>
    </location>
</feature>
<keyword evidence="12" id="KW-0175">Coiled coil</keyword>
<keyword evidence="15" id="KW-1185">Reference proteome</keyword>
<reference evidence="14 15" key="1">
    <citation type="submission" date="2017-03" db="EMBL/GenBank/DDBJ databases">
        <title>Genome sequence of Clostridium oryzae DSM 28571.</title>
        <authorList>
            <person name="Poehlein A."/>
            <person name="Daniel R."/>
        </authorList>
    </citation>
    <scope>NUCLEOTIDE SEQUENCE [LARGE SCALE GENOMIC DNA]</scope>
    <source>
        <strain evidence="14 15">DSM 28571</strain>
    </source>
</reference>
<dbReference type="CDD" id="cd03221">
    <property type="entry name" value="ABCF_EF-3"/>
    <property type="match status" value="2"/>
</dbReference>
<dbReference type="Proteomes" id="UP000190080">
    <property type="component" value="Unassembled WGS sequence"/>
</dbReference>
<evidence type="ECO:0000256" key="5">
    <source>
        <dbReference type="ARBA" id="ARBA00022737"/>
    </source>
</evidence>
<protein>
    <submittedName>
        <fullName evidence="14">Putative ABC transporter ATP-binding protein YjjK</fullName>
    </submittedName>
</protein>
<dbReference type="GO" id="GO:0019843">
    <property type="term" value="F:rRNA binding"/>
    <property type="evidence" value="ECO:0007669"/>
    <property type="project" value="UniProtKB-KW"/>
</dbReference>
<dbReference type="InterPro" id="IPR037118">
    <property type="entry name" value="Val-tRNA_synth_C_sf"/>
</dbReference>
<dbReference type="FunFam" id="3.40.50.300:FF:000011">
    <property type="entry name" value="Putative ABC transporter ATP-binding component"/>
    <property type="match status" value="1"/>
</dbReference>
<evidence type="ECO:0000256" key="6">
    <source>
        <dbReference type="ARBA" id="ARBA00022741"/>
    </source>
</evidence>
<dbReference type="InterPro" id="IPR032781">
    <property type="entry name" value="ABC_tran_Xtn"/>
</dbReference>
<dbReference type="GO" id="GO:0016887">
    <property type="term" value="F:ATP hydrolysis activity"/>
    <property type="evidence" value="ECO:0007669"/>
    <property type="project" value="InterPro"/>
</dbReference>
<sequence length="633" mass="73069">MNILNGENISKSYSERILFDKITLGINEGEKIGLIGVNGTGKSTLLKVLSGIEVPDEGKITVNNSVNISYLAQSPEFDNDSTVLEYIFKGESEVMRIVREYEKAIEAAVDNDEIIRLSRKMDEFNAWSLESQVKSVLSKLGINNFNQRLSEMSGGQRKRVAMASVLINPSELIIMDEPTNHLDNDTIEWLETFLNKRKGALIMITHDRYFLDRVTNRILELDNGKLYSYDGNYEYFLSKKIEREQIETAEQQKKSSLLKRELAWIRRGAKARSTKQKARIDRFEQLKEDQHYSSDETIEISSAATRLGKKIIELNHINKAFNDRIIISDFSYIVLRDDRIGIIGDNGTGKSTLMNIVAGKIKPDSGEVIIGDTVKIGMYSQEIEDMDNDLRVIEYIRNAAEWIEDKNGDKVSASQMLERFLFPPEQQWSIIGKLSGGEKRRLYLLKVLMEAPNVLLLDEPTNDLDIQTLEILEDYIDEFSGVVLAVSHDRYFLDRIAEKIFFVNNAKIEISHGNYSDFKDRYDKEMSEQKLKEIDAKKVRKPHQNDEEKKKNKPLKFSFKEKKEYEEIDEKISKLEGQIEELDKEIEASSSDYGKLQELLKLKDEAEKKLEEKMDRWVYLNELAEKIEEAKKQ</sequence>
<keyword evidence="11" id="KW-0648">Protein biosynthesis</keyword>
<dbReference type="GO" id="GO:0003677">
    <property type="term" value="F:DNA binding"/>
    <property type="evidence" value="ECO:0007669"/>
    <property type="project" value="InterPro"/>
</dbReference>
<gene>
    <name evidence="14" type="primary">yjjK</name>
    <name evidence="14" type="ORF">CLORY_41420</name>
</gene>
<dbReference type="Pfam" id="PF00005">
    <property type="entry name" value="ABC_tran"/>
    <property type="match status" value="2"/>
</dbReference>
<evidence type="ECO:0000256" key="1">
    <source>
        <dbReference type="ARBA" id="ARBA00005868"/>
    </source>
</evidence>
<dbReference type="InterPro" id="IPR003593">
    <property type="entry name" value="AAA+_ATPase"/>
</dbReference>
<keyword evidence="3" id="KW-0820">tRNA-binding</keyword>
<dbReference type="GO" id="GO:0000049">
    <property type="term" value="F:tRNA binding"/>
    <property type="evidence" value="ECO:0007669"/>
    <property type="project" value="UniProtKB-KW"/>
</dbReference>
<evidence type="ECO:0000259" key="13">
    <source>
        <dbReference type="PROSITE" id="PS50893"/>
    </source>
</evidence>
<dbReference type="STRING" id="1450648.CLORY_41420"/>
<dbReference type="FunFam" id="3.40.50.300:FF:000183">
    <property type="entry name" value="ABC transporter ATP-binding protein yjjK"/>
    <property type="match status" value="1"/>
</dbReference>
<dbReference type="OrthoDB" id="9801441at2"/>
<evidence type="ECO:0000256" key="7">
    <source>
        <dbReference type="ARBA" id="ARBA00022801"/>
    </source>
</evidence>
<dbReference type="Pfam" id="PF12848">
    <property type="entry name" value="ABC_tran_Xtn"/>
    <property type="match status" value="1"/>
</dbReference>
<keyword evidence="10" id="KW-0694">RNA-binding</keyword>
<dbReference type="GO" id="GO:0006412">
    <property type="term" value="P:translation"/>
    <property type="evidence" value="ECO:0007669"/>
    <property type="project" value="UniProtKB-KW"/>
</dbReference>
<keyword evidence="4" id="KW-0699">rRNA-binding</keyword>
<evidence type="ECO:0000256" key="4">
    <source>
        <dbReference type="ARBA" id="ARBA00022730"/>
    </source>
</evidence>
<dbReference type="InterPro" id="IPR003439">
    <property type="entry name" value="ABC_transporter-like_ATP-bd"/>
</dbReference>
<evidence type="ECO:0000256" key="11">
    <source>
        <dbReference type="ARBA" id="ARBA00022917"/>
    </source>
</evidence>